<gene>
    <name evidence="2" type="ORF">P3T76_007243</name>
</gene>
<evidence type="ECO:0008006" key="4">
    <source>
        <dbReference type="Google" id="ProtNLM"/>
    </source>
</evidence>
<dbReference type="PANTHER" id="PTHR35796">
    <property type="entry name" value="HYPOTHETICAL CYTOSOLIC PROTEIN"/>
    <property type="match status" value="1"/>
</dbReference>
<proteinExistence type="predicted"/>
<evidence type="ECO:0000313" key="2">
    <source>
        <dbReference type="EMBL" id="KAK1941377.1"/>
    </source>
</evidence>
<keyword evidence="3" id="KW-1185">Reference proteome</keyword>
<organism evidence="2 3">
    <name type="scientific">Phytophthora citrophthora</name>
    <dbReference type="NCBI Taxonomy" id="4793"/>
    <lineage>
        <taxon>Eukaryota</taxon>
        <taxon>Sar</taxon>
        <taxon>Stramenopiles</taxon>
        <taxon>Oomycota</taxon>
        <taxon>Peronosporomycetes</taxon>
        <taxon>Peronosporales</taxon>
        <taxon>Peronosporaceae</taxon>
        <taxon>Phytophthora</taxon>
    </lineage>
</organism>
<sequence length="354" mass="41601">MKPEGMAEPPWRRGRTKRNKAREQRSAELQRLRHEVEGLEFTLKRLQTIRGRVESKCSSKHGFRKDSVWKEACHRQLEGQLRVERENMHLMKNLEREKQLVKRLKNLLGMRPALWNMVYPEARKLSRRIDFPLGGMKHMADLIFQELASGLRLSIGTWRKWMKLFKLPMGESLLHGINGRRAEAFGCNIVPFGMDETGNAWWQYWNNYRGQMYEDNVVIETFGFEITDRKANVTATFYQQQILRHHIEGDRVVIVWDGYMEPFLFKGERIRDVYYRKASYVLITPKMRGGEICTTVSTCETMMPHFLDPKLSKDPTVKALTEFIVSSMPSDILTSNEIVENLLLDQALRHRHDS</sequence>
<reference evidence="2" key="1">
    <citation type="submission" date="2023-08" db="EMBL/GenBank/DDBJ databases">
        <title>Reference Genome Resource for the Citrus Pathogen Phytophthora citrophthora.</title>
        <authorList>
            <person name="Moller H."/>
            <person name="Coetzee B."/>
            <person name="Rose L.J."/>
            <person name="Van Niekerk J.M."/>
        </authorList>
    </citation>
    <scope>NUCLEOTIDE SEQUENCE</scope>
    <source>
        <strain evidence="2">STE-U-9442</strain>
    </source>
</reference>
<accession>A0AAD9LN21</accession>
<evidence type="ECO:0000313" key="3">
    <source>
        <dbReference type="Proteomes" id="UP001259832"/>
    </source>
</evidence>
<protein>
    <recommendedName>
        <fullName evidence="4">M96 mating-specific protein family</fullName>
    </recommendedName>
</protein>
<dbReference type="EMBL" id="JASMQC010000012">
    <property type="protein sequence ID" value="KAK1941377.1"/>
    <property type="molecule type" value="Genomic_DNA"/>
</dbReference>
<dbReference type="Proteomes" id="UP001259832">
    <property type="component" value="Unassembled WGS sequence"/>
</dbReference>
<name>A0AAD9LN21_9STRA</name>
<dbReference type="PANTHER" id="PTHR35796:SF3">
    <property type="entry name" value="BHLH DOMAIN-CONTAINING PROTEIN"/>
    <property type="match status" value="1"/>
</dbReference>
<evidence type="ECO:0000256" key="1">
    <source>
        <dbReference type="SAM" id="MobiDB-lite"/>
    </source>
</evidence>
<dbReference type="AlphaFoldDB" id="A0AAD9LN21"/>
<feature type="region of interest" description="Disordered" evidence="1">
    <location>
        <begin position="1"/>
        <end position="25"/>
    </location>
</feature>
<comment type="caution">
    <text evidence="2">The sequence shown here is derived from an EMBL/GenBank/DDBJ whole genome shotgun (WGS) entry which is preliminary data.</text>
</comment>